<dbReference type="EMBL" id="KV429072">
    <property type="protein sequence ID" value="KZT67833.1"/>
    <property type="molecule type" value="Genomic_DNA"/>
</dbReference>
<gene>
    <name evidence="1" type="ORF">DAEQUDRAFT_672529</name>
</gene>
<accession>A0A165P6P6</accession>
<dbReference type="OrthoDB" id="2795234at2759"/>
<keyword evidence="2" id="KW-1185">Reference proteome</keyword>
<protein>
    <submittedName>
        <fullName evidence="1">Uncharacterized protein</fullName>
    </submittedName>
</protein>
<organism evidence="1 2">
    <name type="scientific">Daedalea quercina L-15889</name>
    <dbReference type="NCBI Taxonomy" id="1314783"/>
    <lineage>
        <taxon>Eukaryota</taxon>
        <taxon>Fungi</taxon>
        <taxon>Dikarya</taxon>
        <taxon>Basidiomycota</taxon>
        <taxon>Agaricomycotina</taxon>
        <taxon>Agaricomycetes</taxon>
        <taxon>Polyporales</taxon>
        <taxon>Fomitopsis</taxon>
    </lineage>
</organism>
<dbReference type="Proteomes" id="UP000076727">
    <property type="component" value="Unassembled WGS sequence"/>
</dbReference>
<evidence type="ECO:0000313" key="2">
    <source>
        <dbReference type="Proteomes" id="UP000076727"/>
    </source>
</evidence>
<sequence length="57" mass="6579">YFWNSRQSFGTVLFYFYRYPALANTVLEILSRIYASWQTAKVGRTSSSESFAHTAST</sequence>
<name>A0A165P6P6_9APHY</name>
<dbReference type="AlphaFoldDB" id="A0A165P6P6"/>
<proteinExistence type="predicted"/>
<evidence type="ECO:0000313" key="1">
    <source>
        <dbReference type="EMBL" id="KZT67833.1"/>
    </source>
</evidence>
<reference evidence="1 2" key="1">
    <citation type="journal article" date="2016" name="Mol. Biol. Evol.">
        <title>Comparative Genomics of Early-Diverging Mushroom-Forming Fungi Provides Insights into the Origins of Lignocellulose Decay Capabilities.</title>
        <authorList>
            <person name="Nagy L.G."/>
            <person name="Riley R."/>
            <person name="Tritt A."/>
            <person name="Adam C."/>
            <person name="Daum C."/>
            <person name="Floudas D."/>
            <person name="Sun H."/>
            <person name="Yadav J.S."/>
            <person name="Pangilinan J."/>
            <person name="Larsson K.H."/>
            <person name="Matsuura K."/>
            <person name="Barry K."/>
            <person name="Labutti K."/>
            <person name="Kuo R."/>
            <person name="Ohm R.A."/>
            <person name="Bhattacharya S.S."/>
            <person name="Shirouzu T."/>
            <person name="Yoshinaga Y."/>
            <person name="Martin F.M."/>
            <person name="Grigoriev I.V."/>
            <person name="Hibbett D.S."/>
        </authorList>
    </citation>
    <scope>NUCLEOTIDE SEQUENCE [LARGE SCALE GENOMIC DNA]</scope>
    <source>
        <strain evidence="1 2">L-15889</strain>
    </source>
</reference>
<feature type="non-terminal residue" evidence="1">
    <location>
        <position position="1"/>
    </location>
</feature>